<dbReference type="PANTHER" id="PTHR14550">
    <property type="entry name" value="TRANSMEMBRANE PROTEIN 109"/>
    <property type="match status" value="1"/>
</dbReference>
<dbReference type="EMBL" id="VCAZ01000128">
    <property type="protein sequence ID" value="TSV81475.1"/>
    <property type="molecule type" value="Genomic_DNA"/>
</dbReference>
<evidence type="ECO:0000313" key="3">
    <source>
        <dbReference type="Proteomes" id="UP000319801"/>
    </source>
</evidence>
<gene>
    <name evidence="2" type="ORF">Baya_13305</name>
</gene>
<accession>A0A556V5N7</accession>
<evidence type="ECO:0000313" key="2">
    <source>
        <dbReference type="EMBL" id="TSV81475.1"/>
    </source>
</evidence>
<dbReference type="PANTHER" id="PTHR14550:SF2">
    <property type="entry name" value="TRANSMEMBRANE PROTEIN 109"/>
    <property type="match status" value="1"/>
</dbReference>
<keyword evidence="1" id="KW-0472">Membrane</keyword>
<keyword evidence="1" id="KW-1133">Transmembrane helix</keyword>
<sequence length="207" mass="22783">MVGSEGEKLPPPREPCRLRLQQLAENLRLRVDSVVGAQTTMTCLTFFEMVLQFVAEGAAGGLNVIAVYMAEILRATGLGDPVFIPHFSPEGVAIAAKWMLLTAMSYFLFRTVLRLAATLIRRGFWMLKLILVMWLFSRIISDPKASSETTVSRLFLLVVFMAVWSVATAKTGTDLSGLESRLSSLEGKVAAMEKEKNPPSDQGINTK</sequence>
<name>A0A556V5N7_BAGYA</name>
<organism evidence="2 3">
    <name type="scientific">Bagarius yarrelli</name>
    <name type="common">Goonch</name>
    <name type="synonym">Bagrus yarrelli</name>
    <dbReference type="NCBI Taxonomy" id="175774"/>
    <lineage>
        <taxon>Eukaryota</taxon>
        <taxon>Metazoa</taxon>
        <taxon>Chordata</taxon>
        <taxon>Craniata</taxon>
        <taxon>Vertebrata</taxon>
        <taxon>Euteleostomi</taxon>
        <taxon>Actinopterygii</taxon>
        <taxon>Neopterygii</taxon>
        <taxon>Teleostei</taxon>
        <taxon>Ostariophysi</taxon>
        <taxon>Siluriformes</taxon>
        <taxon>Sisoridae</taxon>
        <taxon>Sisorinae</taxon>
        <taxon>Bagarius</taxon>
    </lineage>
</organism>
<dbReference type="AlphaFoldDB" id="A0A556V5N7"/>
<dbReference type="OrthoDB" id="8948833at2759"/>
<protein>
    <recommendedName>
        <fullName evidence="4">Transmembrane protein 109</fullName>
    </recommendedName>
</protein>
<proteinExistence type="predicted"/>
<comment type="caution">
    <text evidence="2">The sequence shown here is derived from an EMBL/GenBank/DDBJ whole genome shotgun (WGS) entry which is preliminary data.</text>
</comment>
<dbReference type="GO" id="GO:0042771">
    <property type="term" value="P:intrinsic apoptotic signaling pathway in response to DNA damage by p53 class mediator"/>
    <property type="evidence" value="ECO:0007669"/>
    <property type="project" value="TreeGrafter"/>
</dbReference>
<dbReference type="Proteomes" id="UP000319801">
    <property type="component" value="Unassembled WGS sequence"/>
</dbReference>
<evidence type="ECO:0000256" key="1">
    <source>
        <dbReference type="SAM" id="Phobius"/>
    </source>
</evidence>
<feature type="transmembrane region" description="Helical" evidence="1">
    <location>
        <begin position="125"/>
        <end position="141"/>
    </location>
</feature>
<evidence type="ECO:0008006" key="4">
    <source>
        <dbReference type="Google" id="ProtNLM"/>
    </source>
</evidence>
<feature type="transmembrane region" description="Helical" evidence="1">
    <location>
        <begin position="153"/>
        <end position="172"/>
    </location>
</feature>
<reference evidence="2 3" key="1">
    <citation type="journal article" date="2019" name="Genome Biol. Evol.">
        <title>Whole-Genome Sequencing of the Giant Devil Catfish, Bagarius yarrelli.</title>
        <authorList>
            <person name="Jiang W."/>
            <person name="Lv Y."/>
            <person name="Cheng L."/>
            <person name="Yang K."/>
            <person name="Chao B."/>
            <person name="Wang X."/>
            <person name="Li Y."/>
            <person name="Pan X."/>
            <person name="You X."/>
            <person name="Zhang Y."/>
            <person name="Yang J."/>
            <person name="Li J."/>
            <person name="Zhang X."/>
            <person name="Liu S."/>
            <person name="Sun C."/>
            <person name="Yang J."/>
            <person name="Shi Q."/>
        </authorList>
    </citation>
    <scope>NUCLEOTIDE SEQUENCE [LARGE SCALE GENOMIC DNA]</scope>
    <source>
        <strain evidence="2">JWS20170419001</strain>
        <tissue evidence="2">Muscle</tissue>
    </source>
</reference>
<feature type="transmembrane region" description="Helical" evidence="1">
    <location>
        <begin position="92"/>
        <end position="113"/>
    </location>
</feature>
<keyword evidence="1" id="KW-0812">Transmembrane</keyword>
<dbReference type="InterPro" id="IPR039492">
    <property type="entry name" value="TMEM109"/>
</dbReference>
<dbReference type="Pfam" id="PF14965">
    <property type="entry name" value="BRI3BP"/>
    <property type="match status" value="1"/>
</dbReference>
<keyword evidence="3" id="KW-1185">Reference proteome</keyword>
<dbReference type="GO" id="GO:0071480">
    <property type="term" value="P:cellular response to gamma radiation"/>
    <property type="evidence" value="ECO:0007669"/>
    <property type="project" value="InterPro"/>
</dbReference>